<gene>
    <name evidence="2" type="ORF">SAMN05421749_1174</name>
</gene>
<dbReference type="EMBL" id="FMYK01000017">
    <property type="protein sequence ID" value="SDC79966.1"/>
    <property type="molecule type" value="Genomic_DNA"/>
</dbReference>
<feature type="chain" id="PRO_5017486254" description="Copper resistance protein B" evidence="1">
    <location>
        <begin position="26"/>
        <end position="135"/>
    </location>
</feature>
<evidence type="ECO:0000313" key="3">
    <source>
        <dbReference type="Proteomes" id="UP000242317"/>
    </source>
</evidence>
<accession>A0A1G6PKC7</accession>
<feature type="signal peptide" evidence="1">
    <location>
        <begin position="1"/>
        <end position="25"/>
    </location>
</feature>
<dbReference type="Proteomes" id="UP000242317">
    <property type="component" value="Unassembled WGS sequence"/>
</dbReference>
<proteinExistence type="predicted"/>
<protein>
    <recommendedName>
        <fullName evidence="4">Copper resistance protein B</fullName>
    </recommendedName>
</protein>
<evidence type="ECO:0000313" key="2">
    <source>
        <dbReference type="EMBL" id="SDC79966.1"/>
    </source>
</evidence>
<keyword evidence="1" id="KW-0732">Signal</keyword>
<organism evidence="2 3">
    <name type="scientific">Acinetobacter marinus</name>
    <dbReference type="NCBI Taxonomy" id="281375"/>
    <lineage>
        <taxon>Bacteria</taxon>
        <taxon>Pseudomonadati</taxon>
        <taxon>Pseudomonadota</taxon>
        <taxon>Gammaproteobacteria</taxon>
        <taxon>Moraxellales</taxon>
        <taxon>Moraxellaceae</taxon>
        <taxon>Acinetobacter</taxon>
    </lineage>
</organism>
<reference evidence="3" key="1">
    <citation type="submission" date="2016-09" db="EMBL/GenBank/DDBJ databases">
        <authorList>
            <person name="Varghese N."/>
            <person name="Submissions S."/>
        </authorList>
    </citation>
    <scope>NUCLEOTIDE SEQUENCE [LARGE SCALE GENOMIC DNA]</scope>
    <source>
        <strain evidence="3">ANC 3699</strain>
    </source>
</reference>
<evidence type="ECO:0000256" key="1">
    <source>
        <dbReference type="SAM" id="SignalP"/>
    </source>
</evidence>
<dbReference type="AlphaFoldDB" id="A0A1G6PKC7"/>
<keyword evidence="3" id="KW-1185">Reference proteome</keyword>
<sequence>MRTINLFSKTVLASSLLMVSAVSLAHNGEDHSAPEKMTVATSSSQNQPMQMDRSQMNHSQMNQAQHQATSTVNHLHHVPDANAQQSSHYDHRSEHGAQIYAITTVDNKWLVNEDGTGDLKSEFETVLAQMKIRFY</sequence>
<name>A0A1G6PKC7_9GAMM</name>
<evidence type="ECO:0008006" key="4">
    <source>
        <dbReference type="Google" id="ProtNLM"/>
    </source>
</evidence>